<evidence type="ECO:0000313" key="1">
    <source>
        <dbReference type="EMBL" id="MBN3554333.1"/>
    </source>
</evidence>
<dbReference type="RefSeq" id="WP_205725356.1">
    <property type="nucleotide sequence ID" value="NZ_JAFHKR010000038.1"/>
</dbReference>
<comment type="caution">
    <text evidence="1">The sequence shown here is derived from an EMBL/GenBank/DDBJ whole genome shotgun (WGS) entry which is preliminary data.</text>
</comment>
<protein>
    <submittedName>
        <fullName evidence="1">Uncharacterized protein</fullName>
    </submittedName>
</protein>
<reference evidence="1 2" key="1">
    <citation type="submission" date="2021-01" db="EMBL/GenBank/DDBJ databases">
        <title>Genome Sequencing of Type Strains.</title>
        <authorList>
            <person name="Lemaire J.F."/>
            <person name="Inderbitzin P."/>
            <person name="Collins S.B."/>
            <person name="Wespe N."/>
            <person name="Knight-Connoni V."/>
        </authorList>
    </citation>
    <scope>NUCLEOTIDE SEQUENCE [LARGE SCALE GENOMIC DNA]</scope>
    <source>
        <strain evidence="1 2">DSM 23009</strain>
    </source>
</reference>
<keyword evidence="2" id="KW-1185">Reference proteome</keyword>
<organism evidence="1 2">
    <name type="scientific">Fictibacillus nanhaiensis</name>
    <dbReference type="NCBI Taxonomy" id="742169"/>
    <lineage>
        <taxon>Bacteria</taxon>
        <taxon>Bacillati</taxon>
        <taxon>Bacillota</taxon>
        <taxon>Bacilli</taxon>
        <taxon>Bacillales</taxon>
        <taxon>Fictibacillaceae</taxon>
        <taxon>Fictibacillus</taxon>
    </lineage>
</organism>
<dbReference type="EMBL" id="JAFHKR010000038">
    <property type="protein sequence ID" value="MBN3554333.1"/>
    <property type="molecule type" value="Genomic_DNA"/>
</dbReference>
<gene>
    <name evidence="1" type="ORF">JYA63_08660</name>
</gene>
<accession>A0ABS2ZN96</accession>
<name>A0ABS2ZN96_9BACL</name>
<proteinExistence type="predicted"/>
<dbReference type="Proteomes" id="UP001296923">
    <property type="component" value="Unassembled WGS sequence"/>
</dbReference>
<sequence length="102" mass="12129">MRIKDRVKLWFLGSLYPKNSLQPIDSTEQFVRELNNGCPVIFTLRDVYGLILFDKEEQLGTLYIKDVFGITEDYRNYYSILELISFYSEHVKEGILFYTENN</sequence>
<evidence type="ECO:0000313" key="2">
    <source>
        <dbReference type="Proteomes" id="UP001296923"/>
    </source>
</evidence>